<dbReference type="Proteomes" id="UP000182125">
    <property type="component" value="Unassembled WGS sequence"/>
</dbReference>
<dbReference type="EMBL" id="CP015105">
    <property type="protein sequence ID" value="ASJ11941.1"/>
    <property type="molecule type" value="Genomic_DNA"/>
</dbReference>
<proteinExistence type="predicted"/>
<dbReference type="EMBL" id="LIXN01000006">
    <property type="protein sequence ID" value="KQH82833.1"/>
    <property type="molecule type" value="Genomic_DNA"/>
</dbReference>
<dbReference type="GO" id="GO:0003951">
    <property type="term" value="F:NAD+ kinase activity"/>
    <property type="evidence" value="ECO:0007669"/>
    <property type="project" value="InterPro"/>
</dbReference>
<dbReference type="SUPFAM" id="SSF111331">
    <property type="entry name" value="NAD kinase/diacylglycerol kinase-like"/>
    <property type="match status" value="1"/>
</dbReference>
<evidence type="ECO:0000313" key="3">
    <source>
        <dbReference type="EMBL" id="SEW11223.1"/>
    </source>
</evidence>
<dbReference type="InterPro" id="IPR002504">
    <property type="entry name" value="NADK"/>
</dbReference>
<dbReference type="GeneID" id="33333382"/>
<dbReference type="Pfam" id="PF01513">
    <property type="entry name" value="NAD_kinase"/>
    <property type="match status" value="1"/>
</dbReference>
<dbReference type="GO" id="GO:0006741">
    <property type="term" value="P:NADP+ biosynthetic process"/>
    <property type="evidence" value="ECO:0007669"/>
    <property type="project" value="InterPro"/>
</dbReference>
<evidence type="ECO:0000313" key="1">
    <source>
        <dbReference type="EMBL" id="ASJ11941.1"/>
    </source>
</evidence>
<dbReference type="PANTHER" id="PTHR40697:SF2">
    <property type="entry name" value="ATP-NAD KINASE-RELATED"/>
    <property type="match status" value="1"/>
</dbReference>
<dbReference type="Pfam" id="PF20143">
    <property type="entry name" value="NAD_kinase_C"/>
    <property type="match status" value="1"/>
</dbReference>
<dbReference type="InterPro" id="IPR011386">
    <property type="entry name" value="Put_ATP-NAD_kin"/>
</dbReference>
<dbReference type="STRING" id="277988.SAMN05216170_1651"/>
<keyword evidence="2" id="KW-0418">Kinase</keyword>
<dbReference type="InterPro" id="IPR039065">
    <property type="entry name" value="AcoX-like"/>
</dbReference>
<dbReference type="PIRSF" id="PIRSF016907">
    <property type="entry name" value="Kin_ATP-NAD"/>
    <property type="match status" value="1"/>
</dbReference>
<dbReference type="InterPro" id="IPR016064">
    <property type="entry name" value="NAD/diacylglycerol_kinase_sf"/>
</dbReference>
<protein>
    <submittedName>
        <fullName evidence="2">ATP-NAD kinase</fullName>
    </submittedName>
    <submittedName>
        <fullName evidence="3">Predicted polyphosphate-or ATP-dependent NAD kinase</fullName>
    </submittedName>
</protein>
<reference evidence="2 4" key="1">
    <citation type="submission" date="2015-08" db="EMBL/GenBank/DDBJ databases">
        <title>Thermococcus thioreducens DSM 14981 genome sequencing.</title>
        <authorList>
            <person name="Hong S.-J."/>
            <person name="Kim M.-C."/>
            <person name="Shin J.-H."/>
        </authorList>
    </citation>
    <scope>NUCLEOTIDE SEQUENCE [LARGE SCALE GENOMIC DNA]</scope>
    <source>
        <strain evidence="2 4">DSM 14981</strain>
    </source>
</reference>
<dbReference type="Proteomes" id="UP000051862">
    <property type="component" value="Unassembled WGS sequence"/>
</dbReference>
<evidence type="ECO:0000313" key="6">
    <source>
        <dbReference type="Proteomes" id="UP000250136"/>
    </source>
</evidence>
<dbReference type="PANTHER" id="PTHR40697">
    <property type="entry name" value="ACETOIN CATABOLISM PROTEIN X"/>
    <property type="match status" value="1"/>
</dbReference>
<reference evidence="3 5" key="3">
    <citation type="submission" date="2016-10" db="EMBL/GenBank/DDBJ databases">
        <authorList>
            <person name="de Groot N.N."/>
        </authorList>
    </citation>
    <scope>NUCLEOTIDE SEQUENCE [LARGE SCALE GENOMIC DNA]</scope>
    <source>
        <strain evidence="3 5">OGL-20</strain>
    </source>
</reference>
<gene>
    <name evidence="1" type="ORF">A3L14_03130</name>
    <name evidence="2" type="ORF">AMR53_04435</name>
    <name evidence="3" type="ORF">SAMN05216170_1651</name>
</gene>
<organism evidence="2 4">
    <name type="scientific">Thermococcus thioreducens</name>
    <dbReference type="NCBI Taxonomy" id="277988"/>
    <lineage>
        <taxon>Archaea</taxon>
        <taxon>Methanobacteriati</taxon>
        <taxon>Methanobacteriota</taxon>
        <taxon>Thermococci</taxon>
        <taxon>Thermococcales</taxon>
        <taxon>Thermococcaceae</taxon>
        <taxon>Thermococcus</taxon>
    </lineage>
</organism>
<sequence>MIGLIINPIAGMGGKVALKGTDGVVEEAIRRGARPIAHDLVRLFLEELSHYDEAGGIRFITGPAPLGEDVLREFDFEFEVIRHREIGYREVDGVRIPDTTSEDTRELARRMRGRVDLLLFAGGDGTARDVVGAIDENLPILGIPTGVKMYSGVFATSPEDAARVLVDFLHGRARLEEREVRDIDEDAYRHDEVKARTYGKAIVPVVETLVQGSKERIPLSEEDELEAIAEAVAEEILEDDGIYFLGSGSTVKRIKDRLGIEGTLLGVDVVEVRDGKARLVVRDATEKDLLRFADRGPRVVVTVIGGLGFLFGRGNQQFSAEVLRRIPREDIIVVATPSKLENGPLRVYTGDREVDKKLRGYIRVRVGPWMERLVRVV</sequence>
<evidence type="ECO:0000313" key="2">
    <source>
        <dbReference type="EMBL" id="KQH82833.1"/>
    </source>
</evidence>
<dbReference type="OrthoDB" id="56451at2157"/>
<dbReference type="EMBL" id="FOIW01000002">
    <property type="protein sequence ID" value="SEW11223.1"/>
    <property type="molecule type" value="Genomic_DNA"/>
</dbReference>
<dbReference type="AlphaFoldDB" id="A0A0Q2M447"/>
<dbReference type="InterPro" id="IPR017438">
    <property type="entry name" value="ATP-NAD_kinase_N"/>
</dbReference>
<dbReference type="Gene3D" id="3.40.50.10330">
    <property type="entry name" value="Probable inorganic polyphosphate/atp-NAD kinase, domain 1"/>
    <property type="match status" value="1"/>
</dbReference>
<evidence type="ECO:0000313" key="4">
    <source>
        <dbReference type="Proteomes" id="UP000051862"/>
    </source>
</evidence>
<evidence type="ECO:0000313" key="5">
    <source>
        <dbReference type="Proteomes" id="UP000182125"/>
    </source>
</evidence>
<dbReference type="PATRIC" id="fig|277988.4.peg.930"/>
<name>A0A0Q2M447_9EURY</name>
<keyword evidence="6" id="KW-1185">Reference proteome</keyword>
<dbReference type="KEGG" id="ttd:A3L14_03130"/>
<dbReference type="Proteomes" id="UP000250136">
    <property type="component" value="Chromosome"/>
</dbReference>
<accession>A0A0Q2M447</accession>
<dbReference type="RefSeq" id="WP_055429104.1">
    <property type="nucleotide sequence ID" value="NZ_CP015105.1"/>
</dbReference>
<keyword evidence="2" id="KW-0808">Transferase</keyword>
<reference evidence="1 6" key="2">
    <citation type="submission" date="2016-04" db="EMBL/GenBank/DDBJ databases">
        <title>Complete genome sequence of Thermococcus thioreducens type strain OGL-20P.</title>
        <authorList>
            <person name="Oger P.M."/>
        </authorList>
    </citation>
    <scope>NUCLEOTIDE SEQUENCE [LARGE SCALE GENOMIC DNA]</scope>
    <source>
        <strain evidence="1 6">OGL-20P</strain>
    </source>
</reference>